<dbReference type="PANTHER" id="PTHR45689">
    <property type="entry name" value="I[[H]] CHANNEL, ISOFORM E"/>
    <property type="match status" value="1"/>
</dbReference>
<keyword evidence="5" id="KW-1185">Reference proteome</keyword>
<feature type="compositionally biased region" description="Low complexity" evidence="1">
    <location>
        <begin position="754"/>
        <end position="767"/>
    </location>
</feature>
<evidence type="ECO:0000259" key="3">
    <source>
        <dbReference type="PROSITE" id="PS50042"/>
    </source>
</evidence>
<organism evidence="4 5">
    <name type="scientific">Paramecium primaurelia</name>
    <dbReference type="NCBI Taxonomy" id="5886"/>
    <lineage>
        <taxon>Eukaryota</taxon>
        <taxon>Sar</taxon>
        <taxon>Alveolata</taxon>
        <taxon>Ciliophora</taxon>
        <taxon>Intramacronucleata</taxon>
        <taxon>Oligohymenophorea</taxon>
        <taxon>Peniculida</taxon>
        <taxon>Parameciidae</taxon>
        <taxon>Paramecium</taxon>
    </lineage>
</organism>
<feature type="transmembrane region" description="Helical" evidence="2">
    <location>
        <begin position="167"/>
        <end position="187"/>
    </location>
</feature>
<dbReference type="Proteomes" id="UP000688137">
    <property type="component" value="Unassembled WGS sequence"/>
</dbReference>
<dbReference type="GO" id="GO:0003254">
    <property type="term" value="P:regulation of membrane depolarization"/>
    <property type="evidence" value="ECO:0007669"/>
    <property type="project" value="TreeGrafter"/>
</dbReference>
<dbReference type="PROSITE" id="PS50042">
    <property type="entry name" value="CNMP_BINDING_3"/>
    <property type="match status" value="1"/>
</dbReference>
<feature type="compositionally biased region" description="Polar residues" evidence="1">
    <location>
        <begin position="831"/>
        <end position="892"/>
    </location>
</feature>
<feature type="domain" description="Cyclic nucleotide-binding" evidence="3">
    <location>
        <begin position="473"/>
        <end position="536"/>
    </location>
</feature>
<feature type="transmembrane region" description="Helical" evidence="2">
    <location>
        <begin position="232"/>
        <end position="249"/>
    </location>
</feature>
<dbReference type="InterPro" id="IPR000595">
    <property type="entry name" value="cNMP-bd_dom"/>
</dbReference>
<feature type="transmembrane region" description="Helical" evidence="2">
    <location>
        <begin position="346"/>
        <end position="371"/>
    </location>
</feature>
<name>A0A8S1JQY4_PARPR</name>
<proteinExistence type="predicted"/>
<feature type="region of interest" description="Disordered" evidence="1">
    <location>
        <begin position="798"/>
        <end position="905"/>
    </location>
</feature>
<dbReference type="GO" id="GO:0005249">
    <property type="term" value="F:voltage-gated potassium channel activity"/>
    <property type="evidence" value="ECO:0007669"/>
    <property type="project" value="TreeGrafter"/>
</dbReference>
<evidence type="ECO:0000313" key="4">
    <source>
        <dbReference type="EMBL" id="CAD8044385.1"/>
    </source>
</evidence>
<feature type="region of interest" description="Disordered" evidence="1">
    <location>
        <begin position="754"/>
        <end position="779"/>
    </location>
</feature>
<protein>
    <recommendedName>
        <fullName evidence="3">Cyclic nucleotide-binding domain-containing protein</fullName>
    </recommendedName>
</protein>
<dbReference type="OMA" id="CEDMICQ"/>
<evidence type="ECO:0000256" key="2">
    <source>
        <dbReference type="SAM" id="Phobius"/>
    </source>
</evidence>
<comment type="caution">
    <text evidence="4">The sequence shown here is derived from an EMBL/GenBank/DDBJ whole genome shotgun (WGS) entry which is preliminary data.</text>
</comment>
<dbReference type="PANTHER" id="PTHR45689:SF5">
    <property type="entry name" value="I[[H]] CHANNEL, ISOFORM E"/>
    <property type="match status" value="1"/>
</dbReference>
<dbReference type="GO" id="GO:0035725">
    <property type="term" value="P:sodium ion transmembrane transport"/>
    <property type="evidence" value="ECO:0007669"/>
    <property type="project" value="TreeGrafter"/>
</dbReference>
<gene>
    <name evidence="4" type="ORF">PPRIM_AZ9-3.1.T0060469</name>
</gene>
<dbReference type="GO" id="GO:0098855">
    <property type="term" value="C:HCN channel complex"/>
    <property type="evidence" value="ECO:0007669"/>
    <property type="project" value="TreeGrafter"/>
</dbReference>
<keyword evidence="2" id="KW-0812">Transmembrane</keyword>
<feature type="region of interest" description="Disordered" evidence="1">
    <location>
        <begin position="1"/>
        <end position="56"/>
    </location>
</feature>
<feature type="transmembrane region" description="Helical" evidence="2">
    <location>
        <begin position="282"/>
        <end position="303"/>
    </location>
</feature>
<feature type="compositionally biased region" description="Basic and acidic residues" evidence="1">
    <location>
        <begin position="16"/>
        <end position="35"/>
    </location>
</feature>
<keyword evidence="2" id="KW-1133">Transmembrane helix</keyword>
<reference evidence="4" key="1">
    <citation type="submission" date="2021-01" db="EMBL/GenBank/DDBJ databases">
        <authorList>
            <consortium name="Genoscope - CEA"/>
            <person name="William W."/>
        </authorList>
    </citation>
    <scope>NUCLEOTIDE SEQUENCE</scope>
</reference>
<dbReference type="SMART" id="SM00100">
    <property type="entry name" value="cNMP"/>
    <property type="match status" value="1"/>
</dbReference>
<feature type="compositionally biased region" description="Polar residues" evidence="1">
    <location>
        <begin position="798"/>
        <end position="814"/>
    </location>
</feature>
<feature type="compositionally biased region" description="Low complexity" evidence="1">
    <location>
        <begin position="819"/>
        <end position="830"/>
    </location>
</feature>
<dbReference type="Pfam" id="PF00027">
    <property type="entry name" value="cNMP_binding"/>
    <property type="match status" value="1"/>
</dbReference>
<keyword evidence="2" id="KW-0472">Membrane</keyword>
<evidence type="ECO:0000313" key="5">
    <source>
        <dbReference type="Proteomes" id="UP000688137"/>
    </source>
</evidence>
<accession>A0A8S1JQY4</accession>
<evidence type="ECO:0000256" key="1">
    <source>
        <dbReference type="SAM" id="MobiDB-lite"/>
    </source>
</evidence>
<feature type="transmembrane region" description="Helical" evidence="2">
    <location>
        <begin position="318"/>
        <end position="334"/>
    </location>
</feature>
<dbReference type="InterPro" id="IPR051413">
    <property type="entry name" value="K/Na_HCN_channel"/>
</dbReference>
<sequence>MSGRSIKCSQSSQRKNKTEPDKLSRFHSSDMRGPFKYEPLQNISHPIQPDDDVSVRDPTLRTVDKSRLSQIQSQNNSNQMVSLQSKTPFSEQDESPFMLTFPQRQQETTRKRSKSKLILYFIERIRKRFKIDSKAKQFQYLFDQENNSKDYNWTLLPSSWLLQSWNLIFYIIQHLMIVYVPLSTAQIIRDLNYIFLLFKFIDVGMQLCSSFTENGQFITNFKLISIRYNKQLLLHDSITIIGLIFLNTLAQNFKFYVLTAVLLSLIKRFYEIEIHLKFEFNLFHPIILVINSLIKMILIFHVITCYQYGLFNQYHEQFSTYLSALNVIISIYAFNSNYVPTEQDELIFNSLINFSSIIMFAYFLTQFVYLFKSNRISEQLSEFLAINKLDSNLKFKITNHIFNQPKFYHNQFVSKLSGQLLQEFNYIQRSQLLTKYFKFYNQHTINTLINYCEDMICQPNQVIVNESEYDDCSLYFILEGNFKVVNKMGVQLQILGSTQTFGEISFYTQLPRSATVISEGVCRLLRIRREIFLKLLTFSDKQYFYNVRDRILIHKDLPCLCFCCQSSDHLMTKCPLLTFRPDKEKVIKTYIYPVRNLRKQYPRRQNKEMKAFDFLKDAEANQDYLLQLYSDNHFQSSNQFSQSNLPYDDVYIKESYASAQSFSRVSREKSLLKSTSLLKEKSIYEQQQSLMNDVFLETADNQYIVHQGELDDDKFVSLLRKDQQKNTFATAGFGNPGQQSIKDQKSLNVIIENESSENSPSLENVLEQGNQPQRFKDPKLTFNYNFDNQMSELQTKYQQYQRNASESFNNSVLRQENKQNSIRQNSSRSQTYSPITSNNITANSHRSQIKQNENTQTPSGKPRRSTNSNYTVRSISGINRQYTDSPELQSRKGTNRKKSTRTGTKVSIAPSQFQPFSGFDNPIGAEFGDNDFEKLYLFEVYLPYNNYDIVIYKFNQYNKQKRLKKLSKYFLSFQLAVQIQRLKAKQCKQ</sequence>
<dbReference type="AlphaFoldDB" id="A0A8S1JQY4"/>
<dbReference type="EMBL" id="CAJJDM010000003">
    <property type="protein sequence ID" value="CAD8044385.1"/>
    <property type="molecule type" value="Genomic_DNA"/>
</dbReference>
<dbReference type="CDD" id="cd00038">
    <property type="entry name" value="CAP_ED"/>
    <property type="match status" value="1"/>
</dbReference>